<dbReference type="AlphaFoldDB" id="A0A143DFM1"/>
<proteinExistence type="inferred from homology"/>
<comment type="catalytic activity">
    <reaction evidence="4">
        <text>N-terminal L-arginyl-[protein] + L-leucyl-tRNA(Leu) = N-terminal L-leucyl-L-arginyl-[protein] + tRNA(Leu) + H(+)</text>
        <dbReference type="Rhea" id="RHEA:50416"/>
        <dbReference type="Rhea" id="RHEA-COMP:9613"/>
        <dbReference type="Rhea" id="RHEA-COMP:9622"/>
        <dbReference type="Rhea" id="RHEA-COMP:12672"/>
        <dbReference type="Rhea" id="RHEA-COMP:12673"/>
        <dbReference type="ChEBI" id="CHEBI:15378"/>
        <dbReference type="ChEBI" id="CHEBI:64719"/>
        <dbReference type="ChEBI" id="CHEBI:78442"/>
        <dbReference type="ChEBI" id="CHEBI:78494"/>
        <dbReference type="ChEBI" id="CHEBI:133044"/>
        <dbReference type="EC" id="2.3.2.6"/>
    </reaction>
</comment>
<comment type="catalytic activity">
    <reaction evidence="4">
        <text>N-terminal L-lysyl-[protein] + L-leucyl-tRNA(Leu) = N-terminal L-leucyl-L-lysyl-[protein] + tRNA(Leu) + H(+)</text>
        <dbReference type="Rhea" id="RHEA:12340"/>
        <dbReference type="Rhea" id="RHEA-COMP:9613"/>
        <dbReference type="Rhea" id="RHEA-COMP:9622"/>
        <dbReference type="Rhea" id="RHEA-COMP:12670"/>
        <dbReference type="Rhea" id="RHEA-COMP:12671"/>
        <dbReference type="ChEBI" id="CHEBI:15378"/>
        <dbReference type="ChEBI" id="CHEBI:65249"/>
        <dbReference type="ChEBI" id="CHEBI:78442"/>
        <dbReference type="ChEBI" id="CHEBI:78494"/>
        <dbReference type="ChEBI" id="CHEBI:133043"/>
        <dbReference type="EC" id="2.3.2.6"/>
    </reaction>
</comment>
<dbReference type="SUPFAM" id="SSF55729">
    <property type="entry name" value="Acyl-CoA N-acyltransferases (Nat)"/>
    <property type="match status" value="1"/>
</dbReference>
<dbReference type="PANTHER" id="PTHR30098">
    <property type="entry name" value="LEUCYL/PHENYLALANYL-TRNA--PROTEIN TRANSFERASE"/>
    <property type="match status" value="1"/>
</dbReference>
<protein>
    <recommendedName>
        <fullName evidence="4">Leucyl/phenylalanyl-tRNA--protein transferase</fullName>
        <ecNumber evidence="4">2.3.2.6</ecNumber>
    </recommendedName>
    <alternativeName>
        <fullName evidence="4">L/F-transferase</fullName>
    </alternativeName>
    <alternativeName>
        <fullName evidence="4">Leucyltransferase</fullName>
    </alternativeName>
    <alternativeName>
        <fullName evidence="4">Phenyalanyltransferase</fullName>
    </alternativeName>
</protein>
<name>A0A143DFM1_9PROT</name>
<accession>A0A143DFM1</accession>
<organism evidence="5 6">
    <name type="scientific">Haematospirillum jordaniae</name>
    <dbReference type="NCBI Taxonomy" id="1549855"/>
    <lineage>
        <taxon>Bacteria</taxon>
        <taxon>Pseudomonadati</taxon>
        <taxon>Pseudomonadota</taxon>
        <taxon>Alphaproteobacteria</taxon>
        <taxon>Rhodospirillales</taxon>
        <taxon>Novispirillaceae</taxon>
        <taxon>Haematospirillum</taxon>
    </lineage>
</organism>
<dbReference type="Pfam" id="PF03588">
    <property type="entry name" value="Leu_Phe_trans"/>
    <property type="match status" value="1"/>
</dbReference>
<comment type="subcellular location">
    <subcellularLocation>
        <location evidence="4">Cytoplasm</location>
    </subcellularLocation>
</comment>
<dbReference type="Proteomes" id="UP000076066">
    <property type="component" value="Chromosome"/>
</dbReference>
<keyword evidence="6" id="KW-1185">Reference proteome</keyword>
<keyword evidence="1 4" id="KW-0963">Cytoplasm</keyword>
<evidence type="ECO:0000313" key="6">
    <source>
        <dbReference type="Proteomes" id="UP000076066"/>
    </source>
</evidence>
<dbReference type="EMBL" id="CP014525">
    <property type="protein sequence ID" value="AMW35330.1"/>
    <property type="molecule type" value="Genomic_DNA"/>
</dbReference>
<dbReference type="OrthoDB" id="9790282at2"/>
<keyword evidence="2 4" id="KW-0808">Transferase</keyword>
<reference evidence="5 6" key="1">
    <citation type="submission" date="2016-02" db="EMBL/GenBank/DDBJ databases">
        <title>Complete Genome of H5569, the type strain of the newly described species Haematospirillium jordaniae.</title>
        <authorList>
            <person name="Nicholson A.C."/>
            <person name="Humrighouse B.W."/>
            <person name="Loparov V."/>
            <person name="McQuiston J.R."/>
        </authorList>
    </citation>
    <scope>NUCLEOTIDE SEQUENCE [LARGE SCALE GENOMIC DNA]</scope>
    <source>
        <strain evidence="5 6">H5569</strain>
    </source>
</reference>
<dbReference type="RefSeq" id="WP_066135928.1">
    <property type="nucleotide sequence ID" value="NZ_CP014525.1"/>
</dbReference>
<dbReference type="Gene3D" id="3.40.630.70">
    <property type="entry name" value="Leucyl/phenylalanyl-tRNA-protein transferase, C-terminal domain"/>
    <property type="match status" value="1"/>
</dbReference>
<dbReference type="GO" id="GO:0005737">
    <property type="term" value="C:cytoplasm"/>
    <property type="evidence" value="ECO:0007669"/>
    <property type="project" value="UniProtKB-SubCell"/>
</dbReference>
<dbReference type="GeneID" id="53317336"/>
<dbReference type="FunFam" id="3.40.630.70:FF:000001">
    <property type="entry name" value="Leucyl/phenylalanyl-tRNA--protein transferase"/>
    <property type="match status" value="1"/>
</dbReference>
<evidence type="ECO:0000313" key="5">
    <source>
        <dbReference type="EMBL" id="AMW35330.1"/>
    </source>
</evidence>
<comment type="function">
    <text evidence="4">Functions in the N-end rule pathway of protein degradation where it conjugates Leu, Phe and, less efficiently, Met from aminoacyl-tRNAs to the N-termini of proteins containing an N-terminal arginine or lysine.</text>
</comment>
<dbReference type="InterPro" id="IPR004616">
    <property type="entry name" value="Leu/Phe-tRNA_Trfase"/>
</dbReference>
<dbReference type="STRING" id="1549855.AY555_09240"/>
<comment type="catalytic activity">
    <reaction evidence="4">
        <text>L-phenylalanyl-tRNA(Phe) + an N-terminal L-alpha-aminoacyl-[protein] = an N-terminal L-phenylalanyl-L-alpha-aminoacyl-[protein] + tRNA(Phe)</text>
        <dbReference type="Rhea" id="RHEA:43632"/>
        <dbReference type="Rhea" id="RHEA-COMP:9668"/>
        <dbReference type="Rhea" id="RHEA-COMP:9699"/>
        <dbReference type="Rhea" id="RHEA-COMP:10636"/>
        <dbReference type="Rhea" id="RHEA-COMP:10637"/>
        <dbReference type="ChEBI" id="CHEBI:78442"/>
        <dbReference type="ChEBI" id="CHEBI:78531"/>
        <dbReference type="ChEBI" id="CHEBI:78597"/>
        <dbReference type="ChEBI" id="CHEBI:83561"/>
        <dbReference type="EC" id="2.3.2.6"/>
    </reaction>
</comment>
<evidence type="ECO:0000256" key="1">
    <source>
        <dbReference type="ARBA" id="ARBA00022490"/>
    </source>
</evidence>
<evidence type="ECO:0000256" key="4">
    <source>
        <dbReference type="HAMAP-Rule" id="MF_00688"/>
    </source>
</evidence>
<dbReference type="InterPro" id="IPR042203">
    <property type="entry name" value="Leu/Phe-tRNA_Trfase_C"/>
</dbReference>
<dbReference type="PANTHER" id="PTHR30098:SF2">
    <property type="entry name" value="LEUCYL_PHENYLALANYL-TRNA--PROTEIN TRANSFERASE"/>
    <property type="match status" value="1"/>
</dbReference>
<comment type="similarity">
    <text evidence="4">Belongs to the L/F-transferase family.</text>
</comment>
<dbReference type="EC" id="2.3.2.6" evidence="4"/>
<dbReference type="KEGG" id="hjo:AY555_09240"/>
<dbReference type="GO" id="GO:0008914">
    <property type="term" value="F:leucyl-tRNA--protein transferase activity"/>
    <property type="evidence" value="ECO:0007669"/>
    <property type="project" value="UniProtKB-UniRule"/>
</dbReference>
<keyword evidence="3 4" id="KW-0012">Acyltransferase</keyword>
<evidence type="ECO:0000256" key="3">
    <source>
        <dbReference type="ARBA" id="ARBA00023315"/>
    </source>
</evidence>
<dbReference type="GO" id="GO:0030163">
    <property type="term" value="P:protein catabolic process"/>
    <property type="evidence" value="ECO:0007669"/>
    <property type="project" value="UniProtKB-UniRule"/>
</dbReference>
<evidence type="ECO:0000256" key="2">
    <source>
        <dbReference type="ARBA" id="ARBA00022679"/>
    </source>
</evidence>
<dbReference type="HAMAP" id="MF_00688">
    <property type="entry name" value="Leu_Phe_trans"/>
    <property type="match status" value="1"/>
</dbReference>
<gene>
    <name evidence="4" type="primary">aat</name>
    <name evidence="5" type="ORF">AY555_09240</name>
</gene>
<dbReference type="InterPro" id="IPR016181">
    <property type="entry name" value="Acyl_CoA_acyltransferase"/>
</dbReference>
<sequence length="212" mass="23821">MTLITPELMLRAYAYGVFPMARSQGDPTVYWIDPDERGILPLDTNFHISRSLRKTLRSDRFHVTCNKAFAEVIQGCAEATTTRPDTWINKEIESLFNELHDMGLAHSIETWNAENVLVGGLYGLALGGAFFGESMFSRATDASKVALCHLVGRLRLGSFMLLDAQFITDHLSRFGARKVPKNEYRSMLAAAIVIQATFPVHAPEWTIRSHIY</sequence>
<dbReference type="NCBIfam" id="TIGR00667">
    <property type="entry name" value="aat"/>
    <property type="match status" value="1"/>
</dbReference>